<comment type="caution">
    <text evidence="1">The sequence shown here is derived from an EMBL/GenBank/DDBJ whole genome shotgun (WGS) entry which is preliminary data.</text>
</comment>
<keyword evidence="2" id="KW-1185">Reference proteome</keyword>
<proteinExistence type="predicted"/>
<gene>
    <name evidence="1" type="ORF">ACFQ5M_02320</name>
</gene>
<dbReference type="PANTHER" id="PTHR33221">
    <property type="entry name" value="WINGED HELIX-TURN-HELIX TRANSCRIPTIONAL REGULATOR, RRF2 FAMILY"/>
    <property type="match status" value="1"/>
</dbReference>
<dbReference type="RefSeq" id="WP_376923062.1">
    <property type="nucleotide sequence ID" value="NZ_JBHTOP010000003.1"/>
</dbReference>
<accession>A0ABW4J5Q9</accession>
<dbReference type="InterPro" id="IPR036390">
    <property type="entry name" value="WH_DNA-bd_sf"/>
</dbReference>
<dbReference type="PROSITE" id="PS51197">
    <property type="entry name" value="HTH_RRF2_2"/>
    <property type="match status" value="1"/>
</dbReference>
<dbReference type="InterPro" id="IPR000944">
    <property type="entry name" value="Tscrpt_reg_Rrf2"/>
</dbReference>
<reference evidence="2" key="1">
    <citation type="journal article" date="2019" name="Int. J. Syst. Evol. Microbiol.">
        <title>The Global Catalogue of Microorganisms (GCM) 10K type strain sequencing project: providing services to taxonomists for standard genome sequencing and annotation.</title>
        <authorList>
            <consortium name="The Broad Institute Genomics Platform"/>
            <consortium name="The Broad Institute Genome Sequencing Center for Infectious Disease"/>
            <person name="Wu L."/>
            <person name="Ma J."/>
        </authorList>
    </citation>
    <scope>NUCLEOTIDE SEQUENCE [LARGE SCALE GENOMIC DNA]</scope>
    <source>
        <strain evidence="2">CCM 8896</strain>
    </source>
</reference>
<dbReference type="Pfam" id="PF02082">
    <property type="entry name" value="Rrf2"/>
    <property type="match status" value="1"/>
</dbReference>
<evidence type="ECO:0000313" key="2">
    <source>
        <dbReference type="Proteomes" id="UP001597267"/>
    </source>
</evidence>
<dbReference type="Gene3D" id="1.10.10.10">
    <property type="entry name" value="Winged helix-like DNA-binding domain superfamily/Winged helix DNA-binding domain"/>
    <property type="match status" value="1"/>
</dbReference>
<evidence type="ECO:0000313" key="1">
    <source>
        <dbReference type="EMBL" id="MFD1670928.1"/>
    </source>
</evidence>
<dbReference type="SUPFAM" id="SSF46785">
    <property type="entry name" value="Winged helix' DNA-binding domain"/>
    <property type="match status" value="1"/>
</dbReference>
<dbReference type="PANTHER" id="PTHR33221:SF9">
    <property type="entry name" value="RRF2 FAMILY PROTEIN"/>
    <property type="match status" value="1"/>
</dbReference>
<organism evidence="1 2">
    <name type="scientific">Agrilactobacillus yilanensis</name>
    <dbReference type="NCBI Taxonomy" id="2485997"/>
    <lineage>
        <taxon>Bacteria</taxon>
        <taxon>Bacillati</taxon>
        <taxon>Bacillota</taxon>
        <taxon>Bacilli</taxon>
        <taxon>Lactobacillales</taxon>
        <taxon>Lactobacillaceae</taxon>
        <taxon>Agrilactobacillus</taxon>
    </lineage>
</organism>
<dbReference type="EMBL" id="JBHTOP010000003">
    <property type="protein sequence ID" value="MFD1670928.1"/>
    <property type="molecule type" value="Genomic_DNA"/>
</dbReference>
<name>A0ABW4J5Q9_9LACO</name>
<sequence length="156" mass="16867">MMKINRSVEQGVYVMLMLALQKGHTPIKSQVLSARLEVSDSYLKKILRKLVVAGLVSSSASKDGGFTIGCDVTTVSLLDVCSAVDATDRLIMPELNLANHVFPGDKAHVAQSQKLVNHAFSEAQLAFNAKLAQVELSSLLEQGSFQHGVVDWTTLV</sequence>
<dbReference type="InterPro" id="IPR036388">
    <property type="entry name" value="WH-like_DNA-bd_sf"/>
</dbReference>
<protein>
    <submittedName>
        <fullName evidence="1">RrF2 family transcriptional regulator</fullName>
    </submittedName>
</protein>
<dbReference type="Proteomes" id="UP001597267">
    <property type="component" value="Unassembled WGS sequence"/>
</dbReference>